<feature type="region of interest" description="Disordered" evidence="1">
    <location>
        <begin position="1"/>
        <end position="76"/>
    </location>
</feature>
<dbReference type="STRING" id="42251.A0A2T7A8T3"/>
<dbReference type="EMBL" id="NESQ01000004">
    <property type="protein sequence ID" value="PUU84112.1"/>
    <property type="molecule type" value="Genomic_DNA"/>
</dbReference>
<feature type="compositionally biased region" description="Basic and acidic residues" evidence="1">
    <location>
        <begin position="409"/>
        <end position="432"/>
    </location>
</feature>
<feature type="compositionally biased region" description="Low complexity" evidence="1">
    <location>
        <begin position="57"/>
        <end position="66"/>
    </location>
</feature>
<feature type="region of interest" description="Disordered" evidence="1">
    <location>
        <begin position="403"/>
        <end position="464"/>
    </location>
</feature>
<name>A0A2T7A8T3_TUBBO</name>
<dbReference type="Proteomes" id="UP000244722">
    <property type="component" value="Unassembled WGS sequence"/>
</dbReference>
<dbReference type="AlphaFoldDB" id="A0A2T7A8T3"/>
<evidence type="ECO:0000313" key="2">
    <source>
        <dbReference type="EMBL" id="PUU84112.1"/>
    </source>
</evidence>
<proteinExistence type="predicted"/>
<evidence type="ECO:0000256" key="1">
    <source>
        <dbReference type="SAM" id="MobiDB-lite"/>
    </source>
</evidence>
<reference evidence="2 3" key="1">
    <citation type="submission" date="2017-04" db="EMBL/GenBank/DDBJ databases">
        <title>Draft genome sequence of Tuber borchii Vittad., a whitish edible truffle.</title>
        <authorList>
            <consortium name="DOE Joint Genome Institute"/>
            <person name="Murat C."/>
            <person name="Kuo A."/>
            <person name="Barry K.W."/>
            <person name="Clum A."/>
            <person name="Dockter R.B."/>
            <person name="Fauchery L."/>
            <person name="Iotti M."/>
            <person name="Kohler A."/>
            <person name="Labutti K."/>
            <person name="Lindquist E.A."/>
            <person name="Lipzen A."/>
            <person name="Ohm R.A."/>
            <person name="Wang M."/>
            <person name="Grigoriev I.V."/>
            <person name="Zambonelli A."/>
            <person name="Martin F.M."/>
        </authorList>
    </citation>
    <scope>NUCLEOTIDE SEQUENCE [LARGE SCALE GENOMIC DNA]</scope>
    <source>
        <strain evidence="2 3">Tbo3840</strain>
    </source>
</reference>
<protein>
    <submittedName>
        <fullName evidence="2">Uncharacterized protein</fullName>
    </submittedName>
</protein>
<feature type="compositionally biased region" description="Pro residues" evidence="1">
    <location>
        <begin position="43"/>
        <end position="56"/>
    </location>
</feature>
<comment type="caution">
    <text evidence="2">The sequence shown here is derived from an EMBL/GenBank/DDBJ whole genome shotgun (WGS) entry which is preliminary data.</text>
</comment>
<sequence>MPPLILPSTPTVGSALSPQYLPSSAPPHPKSPRDSPPNSQNSLPPPPPPPSSPPSFQPHSTPTSQTHRYLLPPNPRPPFPLSLTTLPIPIRHKVISETSISTLLTLSTIHPTLRTDIQTSNAITDTVFNSAHNFHTSPRPPNVQKLLFADPYLHPLFAKAIAESYDATEALFEDLTSGKYFSWLQQRCYVVHLIDRYFSEIEADAKHQGKGKKRVYYGIEGTKRKIILLQFWRLLDCIENWSVSISTSHDGIQDGFKLTADDYFGWCVDFVKGFKDATLSDEERENLSEVVGFFMEIPSVKLVKGGEHKGKGGGEGEGENQDCFWKFLGMRCIVQGFCLLGGLERVVGALYGNYPLAEMRGVGKEEGMEREIARGIGKWVEWERDRAERRRWDARRSRKGVARKKRIRMDRSDDGDRYSEGQDKNSDMKEDGNGDGDEGDEHHEAQDHEEKTLEDIGNNNSEFV</sequence>
<feature type="compositionally biased region" description="Polar residues" evidence="1">
    <location>
        <begin position="8"/>
        <end position="22"/>
    </location>
</feature>
<accession>A0A2T7A8T3</accession>
<keyword evidence="3" id="KW-1185">Reference proteome</keyword>
<organism evidence="2 3">
    <name type="scientific">Tuber borchii</name>
    <name type="common">White truffle</name>
    <dbReference type="NCBI Taxonomy" id="42251"/>
    <lineage>
        <taxon>Eukaryota</taxon>
        <taxon>Fungi</taxon>
        <taxon>Dikarya</taxon>
        <taxon>Ascomycota</taxon>
        <taxon>Pezizomycotina</taxon>
        <taxon>Pezizomycetes</taxon>
        <taxon>Pezizales</taxon>
        <taxon>Tuberaceae</taxon>
        <taxon>Tuber</taxon>
    </lineage>
</organism>
<gene>
    <name evidence="2" type="ORF">B9Z19DRAFT_1189180</name>
</gene>
<dbReference type="OrthoDB" id="5408376at2759"/>
<evidence type="ECO:0000313" key="3">
    <source>
        <dbReference type="Proteomes" id="UP000244722"/>
    </source>
</evidence>
<feature type="compositionally biased region" description="Basic and acidic residues" evidence="1">
    <location>
        <begin position="440"/>
        <end position="454"/>
    </location>
</feature>